<keyword evidence="2" id="KW-1185">Reference proteome</keyword>
<sequence>MHGDANFIGDCTYTLAARRTLMSWRSFSVVDGRGVPETLDLSAAKCERAGRDVGVAFIFTGQGAQYANMGMELLRYPIFQATLAEAHSIFQELGAGWSLFDVLRDQARINRPEFSQPLCTALQIALVEPLGSFNIFPDVVVGHSSGEIAAAYTVGALSLRSACKVSYHRGLLAGRVAAASALQPGAMMSVNLAEPEAESYLVKASLPGRVSVACINSPTNVTLSGDEVTIDQLQVDLEKDGVFARKLRTGVAYHSPAMHQVAGEYLSSLGSLEKRELHDGRNPFMVSTVTSQRVATISLLDPQYWVDNLESPDPTERCSGPYATP</sequence>
<evidence type="ECO:0000313" key="1">
    <source>
        <dbReference type="EMBL" id="KAJ2969565.1"/>
    </source>
</evidence>
<organism evidence="1 2">
    <name type="scientific">Xylaria curta</name>
    <dbReference type="NCBI Taxonomy" id="42375"/>
    <lineage>
        <taxon>Eukaryota</taxon>
        <taxon>Fungi</taxon>
        <taxon>Dikarya</taxon>
        <taxon>Ascomycota</taxon>
        <taxon>Pezizomycotina</taxon>
        <taxon>Sordariomycetes</taxon>
        <taxon>Xylariomycetidae</taxon>
        <taxon>Xylariales</taxon>
        <taxon>Xylariaceae</taxon>
        <taxon>Xylaria</taxon>
    </lineage>
</organism>
<dbReference type="EMBL" id="JAPDGR010003971">
    <property type="protein sequence ID" value="KAJ2969565.1"/>
    <property type="molecule type" value="Genomic_DNA"/>
</dbReference>
<evidence type="ECO:0000313" key="2">
    <source>
        <dbReference type="Proteomes" id="UP001143856"/>
    </source>
</evidence>
<gene>
    <name evidence="1" type="ORF">NUW58_g9958</name>
</gene>
<dbReference type="Proteomes" id="UP001143856">
    <property type="component" value="Unassembled WGS sequence"/>
</dbReference>
<comment type="caution">
    <text evidence="1">The sequence shown here is derived from an EMBL/GenBank/DDBJ whole genome shotgun (WGS) entry which is preliminary data.</text>
</comment>
<reference evidence="1" key="1">
    <citation type="submission" date="2022-10" db="EMBL/GenBank/DDBJ databases">
        <title>Genome Sequence of Xylaria curta.</title>
        <authorList>
            <person name="Buettner E."/>
        </authorList>
    </citation>
    <scope>NUCLEOTIDE SEQUENCE</scope>
    <source>
        <strain evidence="1">Babe10</strain>
    </source>
</reference>
<proteinExistence type="predicted"/>
<protein>
    <submittedName>
        <fullName evidence="1">Uncharacterized protein</fullName>
    </submittedName>
</protein>
<name>A0ACC1MRX4_9PEZI</name>
<accession>A0ACC1MRX4</accession>